<feature type="transmembrane region" description="Helical" evidence="7">
    <location>
        <begin position="364"/>
        <end position="383"/>
    </location>
</feature>
<evidence type="ECO:0000256" key="6">
    <source>
        <dbReference type="ARBA" id="ARBA00023136"/>
    </source>
</evidence>
<feature type="transmembrane region" description="Helical" evidence="7">
    <location>
        <begin position="37"/>
        <end position="56"/>
    </location>
</feature>
<evidence type="ECO:0000256" key="3">
    <source>
        <dbReference type="ARBA" id="ARBA00022475"/>
    </source>
</evidence>
<dbReference type="PRINTS" id="PR01035">
    <property type="entry name" value="TCRTETA"/>
</dbReference>
<keyword evidence="6 7" id="KW-0472">Membrane</keyword>
<feature type="transmembrane region" description="Helical" evidence="7">
    <location>
        <begin position="246"/>
        <end position="263"/>
    </location>
</feature>
<feature type="domain" description="Major facilitator superfamily (MFS) profile" evidence="9">
    <location>
        <begin position="3"/>
        <end position="388"/>
    </location>
</feature>
<gene>
    <name evidence="10" type="ORF">N7548_03130</name>
</gene>
<evidence type="ECO:0000256" key="1">
    <source>
        <dbReference type="ARBA" id="ARBA00004651"/>
    </source>
</evidence>
<dbReference type="InterPro" id="IPR011701">
    <property type="entry name" value="MFS"/>
</dbReference>
<feature type="transmembrane region" description="Helical" evidence="7">
    <location>
        <begin position="166"/>
        <end position="182"/>
    </location>
</feature>
<name>A0ABT2Y4Z2_9MOLU</name>
<proteinExistence type="predicted"/>
<feature type="transmembrane region" description="Helical" evidence="7">
    <location>
        <begin position="341"/>
        <end position="358"/>
    </location>
</feature>
<dbReference type="PANTHER" id="PTHR43414">
    <property type="entry name" value="MULTIDRUG RESISTANCE PROTEIN MDTG"/>
    <property type="match status" value="1"/>
</dbReference>
<dbReference type="SUPFAM" id="SSF103473">
    <property type="entry name" value="MFS general substrate transporter"/>
    <property type="match status" value="1"/>
</dbReference>
<reference evidence="10" key="1">
    <citation type="submission" date="2022-09" db="EMBL/GenBank/DDBJ databases">
        <title>Novel Mycoplasma species identified in domestic and wild animals.</title>
        <authorList>
            <person name="Volokhov D.V."/>
            <person name="Furtak V.A."/>
            <person name="Zagorodnyaya T.A."/>
        </authorList>
    </citation>
    <scope>NUCLEOTIDE SEQUENCE</scope>
    <source>
        <strain evidence="10">Oakley</strain>
    </source>
</reference>
<sequence length="389" mass="43163">MRKAWLLLAFSLLVGLGMNLAHPVTPAHLNTIGIDKAMFGVMFASMNLGQFIFAPFWGNLGDQKNRTWVAFIGLVGYAISQFLFGYVTNVYLVILVRFMAGVFACAILSNGLAHISVNKNFENNKAKLISLFVAFNVMGATIGYYIGGFVGDFFVGQEYVLMYTQGFYNLILAGLTITFLKMDEEIKIVKKRQSAIAQLAQIKKLSKELFLLIIIIALVSISQTNFSKYLDMYIKDLHYKPSVNGTLVFVTGIVTLIMSFLVVPHLNKRYKETNTILVVVILQAIFTALTFSLNQDLFLVWGYTFFMVYIAGKAIYEPTIASHLSKYTDVSPGVLMGSRQSAISLGAIIGPLVAGIIYDDIGVYLFLILSGILALSAVLLFIYKERVNI</sequence>
<keyword evidence="5 7" id="KW-1133">Transmembrane helix</keyword>
<feature type="chain" id="PRO_5045878581" evidence="8">
    <location>
        <begin position="22"/>
        <end position="389"/>
    </location>
</feature>
<dbReference type="InterPro" id="IPR020846">
    <property type="entry name" value="MFS_dom"/>
</dbReference>
<comment type="subcellular location">
    <subcellularLocation>
        <location evidence="1">Cell membrane</location>
        <topology evidence="1">Multi-pass membrane protein</topology>
    </subcellularLocation>
</comment>
<comment type="caution">
    <text evidence="10">The sequence shown here is derived from an EMBL/GenBank/DDBJ whole genome shotgun (WGS) entry which is preliminary data.</text>
</comment>
<keyword evidence="3" id="KW-1003">Cell membrane</keyword>
<dbReference type="Proteomes" id="UP001177160">
    <property type="component" value="Unassembled WGS sequence"/>
</dbReference>
<evidence type="ECO:0000256" key="5">
    <source>
        <dbReference type="ARBA" id="ARBA00022989"/>
    </source>
</evidence>
<dbReference type="Pfam" id="PF07690">
    <property type="entry name" value="MFS_1"/>
    <property type="match status" value="1"/>
</dbReference>
<evidence type="ECO:0000259" key="9">
    <source>
        <dbReference type="PROSITE" id="PS50850"/>
    </source>
</evidence>
<dbReference type="Gene3D" id="1.20.1250.20">
    <property type="entry name" value="MFS general substrate transporter like domains"/>
    <property type="match status" value="1"/>
</dbReference>
<evidence type="ECO:0000313" key="10">
    <source>
        <dbReference type="EMBL" id="MCV2231814.1"/>
    </source>
</evidence>
<feature type="transmembrane region" description="Helical" evidence="7">
    <location>
        <begin position="128"/>
        <end position="146"/>
    </location>
</feature>
<keyword evidence="2" id="KW-0813">Transport</keyword>
<dbReference type="InterPro" id="IPR001958">
    <property type="entry name" value="Tet-R_TetA/multi-R_MdtG-like"/>
</dbReference>
<evidence type="ECO:0000256" key="7">
    <source>
        <dbReference type="SAM" id="Phobius"/>
    </source>
</evidence>
<feature type="transmembrane region" description="Helical" evidence="7">
    <location>
        <begin position="209"/>
        <end position="226"/>
    </location>
</feature>
<keyword evidence="8" id="KW-0732">Signal</keyword>
<dbReference type="PROSITE" id="PS50850">
    <property type="entry name" value="MFS"/>
    <property type="match status" value="1"/>
</dbReference>
<feature type="transmembrane region" description="Helical" evidence="7">
    <location>
        <begin position="275"/>
        <end position="292"/>
    </location>
</feature>
<keyword evidence="4 7" id="KW-0812">Transmembrane</keyword>
<dbReference type="InterPro" id="IPR036259">
    <property type="entry name" value="MFS_trans_sf"/>
</dbReference>
<keyword evidence="11" id="KW-1185">Reference proteome</keyword>
<feature type="transmembrane region" description="Helical" evidence="7">
    <location>
        <begin position="68"/>
        <end position="88"/>
    </location>
</feature>
<organism evidence="10 11">
    <name type="scientific">Paracholeplasma manati</name>
    <dbReference type="NCBI Taxonomy" id="591373"/>
    <lineage>
        <taxon>Bacteria</taxon>
        <taxon>Bacillati</taxon>
        <taxon>Mycoplasmatota</taxon>
        <taxon>Mollicutes</taxon>
        <taxon>Acholeplasmatales</taxon>
        <taxon>Acholeplasmataceae</taxon>
        <taxon>Paracholeplasma</taxon>
    </lineage>
</organism>
<accession>A0ABT2Y4Z2</accession>
<evidence type="ECO:0000256" key="2">
    <source>
        <dbReference type="ARBA" id="ARBA00022448"/>
    </source>
</evidence>
<protein>
    <submittedName>
        <fullName evidence="10">MFS transporter</fullName>
    </submittedName>
</protein>
<evidence type="ECO:0000256" key="8">
    <source>
        <dbReference type="SAM" id="SignalP"/>
    </source>
</evidence>
<dbReference type="RefSeq" id="WP_263607967.1">
    <property type="nucleotide sequence ID" value="NZ_JAOVQM010000002.1"/>
</dbReference>
<dbReference type="EMBL" id="JAOVQM010000002">
    <property type="protein sequence ID" value="MCV2231814.1"/>
    <property type="molecule type" value="Genomic_DNA"/>
</dbReference>
<evidence type="ECO:0000256" key="4">
    <source>
        <dbReference type="ARBA" id="ARBA00022692"/>
    </source>
</evidence>
<dbReference type="PANTHER" id="PTHR43414:SF6">
    <property type="entry name" value="MULTIDRUG RESISTANCE PROTEIN MDTG"/>
    <property type="match status" value="1"/>
</dbReference>
<evidence type="ECO:0000313" key="11">
    <source>
        <dbReference type="Proteomes" id="UP001177160"/>
    </source>
</evidence>
<feature type="signal peptide" evidence="8">
    <location>
        <begin position="1"/>
        <end position="21"/>
    </location>
</feature>
<feature type="transmembrane region" description="Helical" evidence="7">
    <location>
        <begin position="298"/>
        <end position="316"/>
    </location>
</feature>
<feature type="transmembrane region" description="Helical" evidence="7">
    <location>
        <begin position="94"/>
        <end position="116"/>
    </location>
</feature>